<dbReference type="Proteomes" id="UP000249082">
    <property type="component" value="Unassembled WGS sequence"/>
</dbReference>
<dbReference type="InterPro" id="IPR028082">
    <property type="entry name" value="Peripla_BP_I"/>
</dbReference>
<keyword evidence="2 5" id="KW-0238">DNA-binding</keyword>
<dbReference type="InterPro" id="IPR010982">
    <property type="entry name" value="Lambda_DNA-bd_dom_sf"/>
</dbReference>
<dbReference type="SUPFAM" id="SSF47413">
    <property type="entry name" value="lambda repressor-like DNA-binding domains"/>
    <property type="match status" value="1"/>
</dbReference>
<dbReference type="PROSITE" id="PS00356">
    <property type="entry name" value="HTH_LACI_1"/>
    <property type="match status" value="1"/>
</dbReference>
<feature type="domain" description="HTH lacI-type" evidence="4">
    <location>
        <begin position="12"/>
        <end position="66"/>
    </location>
</feature>
<evidence type="ECO:0000313" key="6">
    <source>
        <dbReference type="Proteomes" id="UP000249082"/>
    </source>
</evidence>
<dbReference type="CDD" id="cd01392">
    <property type="entry name" value="HTH_LacI"/>
    <property type="match status" value="1"/>
</dbReference>
<reference evidence="5 6" key="1">
    <citation type="submission" date="2017-08" db="EMBL/GenBank/DDBJ databases">
        <title>Infants hospitalized years apart are colonized by the same room-sourced microbial strains.</title>
        <authorList>
            <person name="Brooks B."/>
            <person name="Olm M.R."/>
            <person name="Firek B.A."/>
            <person name="Baker R."/>
            <person name="Thomas B.C."/>
            <person name="Morowitz M.J."/>
            <person name="Banfield J.F."/>
        </authorList>
    </citation>
    <scope>NUCLEOTIDE SEQUENCE [LARGE SCALE GENOMIC DNA]</scope>
    <source>
        <strain evidence="5">S2_005_002_R2_33</strain>
    </source>
</reference>
<dbReference type="CDD" id="cd01545">
    <property type="entry name" value="PBP1_SalR"/>
    <property type="match status" value="1"/>
</dbReference>
<dbReference type="PANTHER" id="PTHR30146">
    <property type="entry name" value="LACI-RELATED TRANSCRIPTIONAL REPRESSOR"/>
    <property type="match status" value="1"/>
</dbReference>
<evidence type="ECO:0000256" key="2">
    <source>
        <dbReference type="ARBA" id="ARBA00023125"/>
    </source>
</evidence>
<evidence type="ECO:0000256" key="3">
    <source>
        <dbReference type="ARBA" id="ARBA00023163"/>
    </source>
</evidence>
<accession>A0A2W5P168</accession>
<proteinExistence type="predicted"/>
<protein>
    <submittedName>
        <fullName evidence="5">LacI family DNA-binding transcriptional regulator</fullName>
    </submittedName>
</protein>
<keyword evidence="3" id="KW-0804">Transcription</keyword>
<dbReference type="PROSITE" id="PS50932">
    <property type="entry name" value="HTH_LACI_2"/>
    <property type="match status" value="1"/>
</dbReference>
<evidence type="ECO:0000256" key="1">
    <source>
        <dbReference type="ARBA" id="ARBA00023015"/>
    </source>
</evidence>
<evidence type="ECO:0000313" key="5">
    <source>
        <dbReference type="EMBL" id="PZQ56565.1"/>
    </source>
</evidence>
<dbReference type="GO" id="GO:0000976">
    <property type="term" value="F:transcription cis-regulatory region binding"/>
    <property type="evidence" value="ECO:0007669"/>
    <property type="project" value="TreeGrafter"/>
</dbReference>
<dbReference type="Pfam" id="PF13377">
    <property type="entry name" value="Peripla_BP_3"/>
    <property type="match status" value="1"/>
</dbReference>
<gene>
    <name evidence="5" type="ORF">DI555_04200</name>
</gene>
<organism evidence="5 6">
    <name type="scientific">Novosphingobium pentaromativorans</name>
    <dbReference type="NCBI Taxonomy" id="205844"/>
    <lineage>
        <taxon>Bacteria</taxon>
        <taxon>Pseudomonadati</taxon>
        <taxon>Pseudomonadota</taxon>
        <taxon>Alphaproteobacteria</taxon>
        <taxon>Sphingomonadales</taxon>
        <taxon>Sphingomonadaceae</taxon>
        <taxon>Novosphingobium</taxon>
    </lineage>
</organism>
<evidence type="ECO:0000259" key="4">
    <source>
        <dbReference type="PROSITE" id="PS50932"/>
    </source>
</evidence>
<name>A0A2W5P168_9SPHN</name>
<dbReference type="Gene3D" id="3.40.50.2300">
    <property type="match status" value="2"/>
</dbReference>
<keyword evidence="1" id="KW-0805">Transcription regulation</keyword>
<dbReference type="Pfam" id="PF00356">
    <property type="entry name" value="LacI"/>
    <property type="match status" value="1"/>
</dbReference>
<sequence length="352" mass="38083">MSRHDPSRPKPPTLHDVAQRAGVSAMTASRALNGKPRVSAETREAVAAAVAELGYVPNTSARMLAGRTVRRIALLHGGATTSAYLGELLLGALDEAPARNVHLTVEQCPDRATMPELVAQIVEAHVAGVILPPPLCDRAELVEGLTAAGIAVVAIAPDRESEALASVSTDDRGAAYEMTRHLIELGHRRIALIEGTSRHRSSTRRRHGYVDALRDHDMVLEQDLIEAGDFSYRSGLIAAERLLGRAERPTAIFACNDDMAAAAVTIAHQMKISVPGELSICGFDDTPLADAIWPRLTTIRQPIKEMSRKAMAILCTRLWPDGQDEASADPEHLRLPFELRRRQSDAVPPIGQ</sequence>
<dbReference type="Gene3D" id="1.10.260.40">
    <property type="entry name" value="lambda repressor-like DNA-binding domains"/>
    <property type="match status" value="1"/>
</dbReference>
<dbReference type="PANTHER" id="PTHR30146:SF153">
    <property type="entry name" value="LACTOSE OPERON REPRESSOR"/>
    <property type="match status" value="1"/>
</dbReference>
<comment type="caution">
    <text evidence="5">The sequence shown here is derived from an EMBL/GenBank/DDBJ whole genome shotgun (WGS) entry which is preliminary data.</text>
</comment>
<dbReference type="SUPFAM" id="SSF53822">
    <property type="entry name" value="Periplasmic binding protein-like I"/>
    <property type="match status" value="1"/>
</dbReference>
<dbReference type="EMBL" id="QFPX01000003">
    <property type="protein sequence ID" value="PZQ56565.1"/>
    <property type="molecule type" value="Genomic_DNA"/>
</dbReference>
<dbReference type="GO" id="GO:0003700">
    <property type="term" value="F:DNA-binding transcription factor activity"/>
    <property type="evidence" value="ECO:0007669"/>
    <property type="project" value="TreeGrafter"/>
</dbReference>
<dbReference type="AlphaFoldDB" id="A0A2W5P168"/>
<dbReference type="SMART" id="SM00354">
    <property type="entry name" value="HTH_LACI"/>
    <property type="match status" value="1"/>
</dbReference>
<dbReference type="InterPro" id="IPR000843">
    <property type="entry name" value="HTH_LacI"/>
</dbReference>
<dbReference type="InterPro" id="IPR046335">
    <property type="entry name" value="LacI/GalR-like_sensor"/>
</dbReference>